<dbReference type="Pfam" id="PF25753">
    <property type="entry name" value="SF0329"/>
    <property type="match status" value="1"/>
</dbReference>
<gene>
    <name evidence="1" type="ORF">H7U12_22405</name>
</gene>
<dbReference type="InterPro" id="IPR057955">
    <property type="entry name" value="SF0329-like"/>
</dbReference>
<accession>A0ABR6VZ60</accession>
<sequence>MKWSKIRKELHVRLADNLKKRLDYHLTTYKNSIGYLGRAWVTYDGKELVNFSNQDTWIEFKSYSNALADTGYISHEPLNDTDRTEGKIMERGEFSKYDFAETAWRFINLDIDSAISSENPILRSLAVVDRRIGKRRLEAMKDTETHPLVLGFMELRKERNTLPNIV</sequence>
<dbReference type="RefSeq" id="WP_186642155.1">
    <property type="nucleotide sequence ID" value="NZ_JACOAF010000067.1"/>
</dbReference>
<dbReference type="Proteomes" id="UP000659698">
    <property type="component" value="Unassembled WGS sequence"/>
</dbReference>
<evidence type="ECO:0000313" key="1">
    <source>
        <dbReference type="EMBL" id="MBC3542446.1"/>
    </source>
</evidence>
<name>A0ABR6VZ60_9BACT</name>
<comment type="caution">
    <text evidence="1">The sequence shown here is derived from an EMBL/GenBank/DDBJ whole genome shotgun (WGS) entry which is preliminary data.</text>
</comment>
<protein>
    <submittedName>
        <fullName evidence="1">Uncharacterized protein</fullName>
    </submittedName>
</protein>
<organism evidence="1 2">
    <name type="scientific">Rufibacter sediminis</name>
    <dbReference type="NCBI Taxonomy" id="2762756"/>
    <lineage>
        <taxon>Bacteria</taxon>
        <taxon>Pseudomonadati</taxon>
        <taxon>Bacteroidota</taxon>
        <taxon>Cytophagia</taxon>
        <taxon>Cytophagales</taxon>
        <taxon>Hymenobacteraceae</taxon>
        <taxon>Rufibacter</taxon>
    </lineage>
</organism>
<reference evidence="1 2" key="1">
    <citation type="journal article" date="2019" name="Int. J. Syst. Evol. Microbiol.">
        <title>Rufibacter sediminis sp. nov., isolated from freshwater lake sediment.</title>
        <authorList>
            <person name="Qu J.H."/>
            <person name="Zhang L.J."/>
            <person name="Fu Y.H."/>
            <person name="Li H.F."/>
        </authorList>
    </citation>
    <scope>NUCLEOTIDE SEQUENCE [LARGE SCALE GENOMIC DNA]</scope>
    <source>
        <strain evidence="1 2">H-1</strain>
    </source>
</reference>
<evidence type="ECO:0000313" key="2">
    <source>
        <dbReference type="Proteomes" id="UP000659698"/>
    </source>
</evidence>
<proteinExistence type="predicted"/>
<keyword evidence="2" id="KW-1185">Reference proteome</keyword>
<dbReference type="EMBL" id="JACOAF010000067">
    <property type="protein sequence ID" value="MBC3542446.1"/>
    <property type="molecule type" value="Genomic_DNA"/>
</dbReference>